<evidence type="ECO:0000256" key="1">
    <source>
        <dbReference type="ARBA" id="ARBA00004651"/>
    </source>
</evidence>
<keyword evidence="11" id="KW-1185">Reference proteome</keyword>
<evidence type="ECO:0000259" key="8">
    <source>
        <dbReference type="PROSITE" id="PS50893"/>
    </source>
</evidence>
<evidence type="ECO:0000256" key="6">
    <source>
        <dbReference type="ARBA" id="ARBA00023136"/>
    </source>
</evidence>
<dbReference type="GO" id="GO:0005524">
    <property type="term" value="F:ATP binding"/>
    <property type="evidence" value="ECO:0007669"/>
    <property type="project" value="UniProtKB-KW"/>
</dbReference>
<dbReference type="GO" id="GO:0005886">
    <property type="term" value="C:plasma membrane"/>
    <property type="evidence" value="ECO:0007669"/>
    <property type="project" value="UniProtKB-SubCell"/>
</dbReference>
<dbReference type="OrthoDB" id="311344at2"/>
<dbReference type="PROSITE" id="PS50929">
    <property type="entry name" value="ABC_TM1F"/>
    <property type="match status" value="1"/>
</dbReference>
<keyword evidence="4 10" id="KW-0067">ATP-binding</keyword>
<dbReference type="InterPro" id="IPR003439">
    <property type="entry name" value="ABC_transporter-like_ATP-bd"/>
</dbReference>
<dbReference type="InterPro" id="IPR039421">
    <property type="entry name" value="Type_1_exporter"/>
</dbReference>
<name>A0A401UCA1_9BACT</name>
<evidence type="ECO:0000256" key="7">
    <source>
        <dbReference type="SAM" id="Phobius"/>
    </source>
</evidence>
<dbReference type="Proteomes" id="UP000288227">
    <property type="component" value="Unassembled WGS sequence"/>
</dbReference>
<dbReference type="InterPro" id="IPR027417">
    <property type="entry name" value="P-loop_NTPase"/>
</dbReference>
<evidence type="ECO:0000259" key="9">
    <source>
        <dbReference type="PROSITE" id="PS50929"/>
    </source>
</evidence>
<dbReference type="SMART" id="SM00382">
    <property type="entry name" value="AAA"/>
    <property type="match status" value="1"/>
</dbReference>
<dbReference type="Gene3D" id="1.20.1560.10">
    <property type="entry name" value="ABC transporter type 1, transmembrane domain"/>
    <property type="match status" value="1"/>
</dbReference>
<dbReference type="EMBL" id="BHXQ01000005">
    <property type="protein sequence ID" value="GCC52541.1"/>
    <property type="molecule type" value="Genomic_DNA"/>
</dbReference>
<dbReference type="Gene3D" id="3.40.50.300">
    <property type="entry name" value="P-loop containing nucleotide triphosphate hydrolases"/>
    <property type="match status" value="1"/>
</dbReference>
<dbReference type="PANTHER" id="PTHR43394:SF4">
    <property type="entry name" value="TOXIN SECRETION ABC TRANSPORTER ATP-BINDING PROTEIN"/>
    <property type="match status" value="1"/>
</dbReference>
<feature type="domain" description="ABC transporter" evidence="8">
    <location>
        <begin position="493"/>
        <end position="724"/>
    </location>
</feature>
<feature type="domain" description="ABC transmembrane type-1" evidence="9">
    <location>
        <begin position="180"/>
        <end position="459"/>
    </location>
</feature>
<evidence type="ECO:0000313" key="10">
    <source>
        <dbReference type="EMBL" id="GCC52541.1"/>
    </source>
</evidence>
<feature type="transmembrane region" description="Helical" evidence="7">
    <location>
        <begin position="210"/>
        <end position="234"/>
    </location>
</feature>
<keyword evidence="2 7" id="KW-0812">Transmembrane</keyword>
<accession>A0A401UCA1</accession>
<evidence type="ECO:0000256" key="4">
    <source>
        <dbReference type="ARBA" id="ARBA00022840"/>
    </source>
</evidence>
<comment type="caution">
    <text evidence="10">The sequence shown here is derived from an EMBL/GenBank/DDBJ whole genome shotgun (WGS) entry which is preliminary data.</text>
</comment>
<organism evidence="10 11">
    <name type="scientific">Chryseotalea sanaruensis</name>
    <dbReference type="NCBI Taxonomy" id="2482724"/>
    <lineage>
        <taxon>Bacteria</taxon>
        <taxon>Pseudomonadati</taxon>
        <taxon>Bacteroidota</taxon>
        <taxon>Cytophagia</taxon>
        <taxon>Cytophagales</taxon>
        <taxon>Chryseotaleaceae</taxon>
        <taxon>Chryseotalea</taxon>
    </lineage>
</organism>
<sequence>MLNNDQLVRILRESALLMKHDFNPMDLRFAEANRRSYNDEEFQEFKRDLVEAGSKVRLMLLEYSLPAEDFKQFIVKEEDSVIVFDDSGDAVVPWIIRKQKRKLIQIIIGNEESTQAEFNTDDVSQLLLNNDSEITFFVVVPYRGLVSEYGYDQDLSGEKMSPVRRFLRLLSTERKDIYYIFFYALVVGGLGLVLPLGIQTTIELVSGGVFFSSIYVLIALLILAVLLTGGLQLVQISLVEYLQRRLFAKASLEFAYRIPRIKTESIMGNYAPELVNRFFDIMTIQKGLPKLLIDLSSAGIQIFFGLLLLSLYHPFFVFFSMVLVTVLALIFYFTGPRGLESSINESKYKYKVAQWLEELARALNSFKLAGNTDLPIKRTDINVNNYLKYRKTHFNVLISQLSFIILFKAAVTGGLLIMGTILVVDRQITLGQFVASEVIIILILNSVEKIITYMDVVYDLLTAVDKVATVTDLPLEKVGGIDLPKKLVRGYAVNLKDVYYKYPSGDHGLNKLNLSIEAGERICISGPGGSGKTTLTNIIAGLQGGFTGIVTINNYSIRDLDLTHLRDKIAKNISLDDIFDGTLLENITVGKPTEGIEDAIDALEKVGLSDFVNSLPEGLNTHILSGGKGFSSSVNQRLILARCIAKKPEMIILNDYFNFMKKSDKVLLIERLVSKENKWTFIVVSNDPLVMASCDRVVVIREGSILGEGKFDELMQQGLLGNYIE</sequence>
<comment type="subcellular location">
    <subcellularLocation>
        <location evidence="1">Cell membrane</location>
        <topology evidence="1">Multi-pass membrane protein</topology>
    </subcellularLocation>
</comment>
<dbReference type="GO" id="GO:0016887">
    <property type="term" value="F:ATP hydrolysis activity"/>
    <property type="evidence" value="ECO:0007669"/>
    <property type="project" value="InterPro"/>
</dbReference>
<dbReference type="RefSeq" id="WP_127123198.1">
    <property type="nucleotide sequence ID" value="NZ_BHXQ01000005.1"/>
</dbReference>
<feature type="transmembrane region" description="Helical" evidence="7">
    <location>
        <begin position="430"/>
        <end position="447"/>
    </location>
</feature>
<dbReference type="AlphaFoldDB" id="A0A401UCA1"/>
<dbReference type="PROSITE" id="PS50893">
    <property type="entry name" value="ABC_TRANSPORTER_2"/>
    <property type="match status" value="1"/>
</dbReference>
<dbReference type="PANTHER" id="PTHR43394">
    <property type="entry name" value="ATP-DEPENDENT PERMEASE MDL1, MITOCHONDRIAL"/>
    <property type="match status" value="1"/>
</dbReference>
<gene>
    <name evidence="10" type="ORF">SanaruYs_27780</name>
</gene>
<keyword evidence="5 7" id="KW-1133">Transmembrane helix</keyword>
<keyword evidence="3" id="KW-0547">Nucleotide-binding</keyword>
<feature type="transmembrane region" description="Helical" evidence="7">
    <location>
        <begin position="315"/>
        <end position="333"/>
    </location>
</feature>
<feature type="transmembrane region" description="Helical" evidence="7">
    <location>
        <begin position="177"/>
        <end position="198"/>
    </location>
</feature>
<feature type="transmembrane region" description="Helical" evidence="7">
    <location>
        <begin position="396"/>
        <end position="424"/>
    </location>
</feature>
<reference evidence="10 11" key="1">
    <citation type="submission" date="2018-11" db="EMBL/GenBank/DDBJ databases">
        <title>Chryseotalea sanarue gen. nov., sp., nov., a member of the family Cytophagaceae, isolated from a brackish lake in Hamamatsu Japan.</title>
        <authorList>
            <person name="Maejima Y."/>
            <person name="Iino T."/>
            <person name="Muraguchi Y."/>
            <person name="Fukuda K."/>
            <person name="Ohkuma M."/>
            <person name="Moriuchi R."/>
            <person name="Dohra H."/>
            <person name="Kimbara K."/>
            <person name="Shintani M."/>
        </authorList>
    </citation>
    <scope>NUCLEOTIDE SEQUENCE [LARGE SCALE GENOMIC DNA]</scope>
    <source>
        <strain evidence="10 11">Ys</strain>
    </source>
</reference>
<evidence type="ECO:0000256" key="2">
    <source>
        <dbReference type="ARBA" id="ARBA00022692"/>
    </source>
</evidence>
<proteinExistence type="predicted"/>
<feature type="transmembrane region" description="Helical" evidence="7">
    <location>
        <begin position="291"/>
        <end position="309"/>
    </location>
</feature>
<dbReference type="InterPro" id="IPR003593">
    <property type="entry name" value="AAA+_ATPase"/>
</dbReference>
<dbReference type="Pfam" id="PF00664">
    <property type="entry name" value="ABC_membrane"/>
    <property type="match status" value="1"/>
</dbReference>
<dbReference type="SUPFAM" id="SSF52540">
    <property type="entry name" value="P-loop containing nucleoside triphosphate hydrolases"/>
    <property type="match status" value="1"/>
</dbReference>
<dbReference type="SUPFAM" id="SSF90123">
    <property type="entry name" value="ABC transporter transmembrane region"/>
    <property type="match status" value="1"/>
</dbReference>
<dbReference type="Pfam" id="PF00005">
    <property type="entry name" value="ABC_tran"/>
    <property type="match status" value="1"/>
</dbReference>
<dbReference type="InterPro" id="IPR011527">
    <property type="entry name" value="ABC1_TM_dom"/>
</dbReference>
<keyword evidence="6 7" id="KW-0472">Membrane</keyword>
<dbReference type="GO" id="GO:0015421">
    <property type="term" value="F:ABC-type oligopeptide transporter activity"/>
    <property type="evidence" value="ECO:0007669"/>
    <property type="project" value="TreeGrafter"/>
</dbReference>
<protein>
    <submittedName>
        <fullName evidence="10">ABC transporter ATP-binding protein</fullName>
    </submittedName>
</protein>
<dbReference type="InterPro" id="IPR036640">
    <property type="entry name" value="ABC1_TM_sf"/>
</dbReference>
<evidence type="ECO:0000256" key="5">
    <source>
        <dbReference type="ARBA" id="ARBA00022989"/>
    </source>
</evidence>
<evidence type="ECO:0000256" key="3">
    <source>
        <dbReference type="ARBA" id="ARBA00022741"/>
    </source>
</evidence>
<evidence type="ECO:0000313" key="11">
    <source>
        <dbReference type="Proteomes" id="UP000288227"/>
    </source>
</evidence>